<feature type="transmembrane region" description="Helical" evidence="1">
    <location>
        <begin position="12"/>
        <end position="32"/>
    </location>
</feature>
<reference evidence="2" key="1">
    <citation type="submission" date="2021-03" db="EMBL/GenBank/DDBJ databases">
        <title>Description of Psychrosphaera ytuae sp. nov. isolated from deep sea sediment of South China Sea.</title>
        <authorList>
            <person name="Zhang J."/>
            <person name="Xu X.-D."/>
        </authorList>
    </citation>
    <scope>NUCLEOTIDE SEQUENCE</scope>
    <source>
        <strain evidence="2">MTZ26</strain>
    </source>
</reference>
<dbReference type="Proteomes" id="UP000682739">
    <property type="component" value="Chromosome"/>
</dbReference>
<feature type="transmembrane region" description="Helical" evidence="1">
    <location>
        <begin position="38"/>
        <end position="58"/>
    </location>
</feature>
<dbReference type="InterPro" id="IPR021367">
    <property type="entry name" value="DUF2982"/>
</dbReference>
<proteinExistence type="predicted"/>
<evidence type="ECO:0000313" key="3">
    <source>
        <dbReference type="Proteomes" id="UP000682739"/>
    </source>
</evidence>
<keyword evidence="1" id="KW-0472">Membrane</keyword>
<protein>
    <submittedName>
        <fullName evidence="2">DUF2982 domain-containing protein</fullName>
    </submittedName>
</protein>
<evidence type="ECO:0000256" key="1">
    <source>
        <dbReference type="SAM" id="Phobius"/>
    </source>
</evidence>
<evidence type="ECO:0000313" key="2">
    <source>
        <dbReference type="EMBL" id="QTH63708.1"/>
    </source>
</evidence>
<organism evidence="2 3">
    <name type="scientific">Psychrosphaera ytuae</name>
    <dbReference type="NCBI Taxonomy" id="2820710"/>
    <lineage>
        <taxon>Bacteria</taxon>
        <taxon>Pseudomonadati</taxon>
        <taxon>Pseudomonadota</taxon>
        <taxon>Gammaproteobacteria</taxon>
        <taxon>Alteromonadales</taxon>
        <taxon>Pseudoalteromonadaceae</taxon>
        <taxon>Psychrosphaera</taxon>
    </lineage>
</organism>
<gene>
    <name evidence="2" type="ORF">J1N51_13455</name>
</gene>
<accession>A0A975DB57</accession>
<dbReference type="Pfam" id="PF11201">
    <property type="entry name" value="DUF2982"/>
    <property type="match status" value="1"/>
</dbReference>
<keyword evidence="3" id="KW-1185">Reference proteome</keyword>
<keyword evidence="1" id="KW-1133">Transmembrane helix</keyword>
<dbReference type="KEGG" id="psym:J1N51_13455"/>
<dbReference type="EMBL" id="CP072110">
    <property type="protein sequence ID" value="QTH63708.1"/>
    <property type="molecule type" value="Genomic_DNA"/>
</dbReference>
<dbReference type="RefSeq" id="WP_208831763.1">
    <property type="nucleotide sequence ID" value="NZ_CP072110.1"/>
</dbReference>
<name>A0A975DB57_9GAMM</name>
<dbReference type="AlphaFoldDB" id="A0A975DB57"/>
<keyword evidence="1" id="KW-0812">Transmembrane</keyword>
<sequence length="220" mass="24147">MQRFSSNKQVNAKVVAQFAAALGALGLFVSLSSIPGQSLIATVSFVAAIALVLFALALNSEPADVLVMAEQKITFYHKRGSVSFDIDNIQRCDLVTINQMSGRQSTGYIGFRLKSPVDLIQTIPLRLASRLLIEQKDLQLVAGKEQCASGACNLDGIIDKLEWKSPTGEIFNGVVGMYANRTEVLRDALGYDFYISNQSFDDKPEIVIHSIKKFLTKNRV</sequence>